<dbReference type="EMBL" id="SHKK01000001">
    <property type="protein sequence ID" value="RZT78792.1"/>
    <property type="molecule type" value="Genomic_DNA"/>
</dbReference>
<gene>
    <name evidence="2" type="ORF">EV382_1985</name>
</gene>
<organism evidence="2 3">
    <name type="scientific">Micromonospora violae</name>
    <dbReference type="NCBI Taxonomy" id="1278207"/>
    <lineage>
        <taxon>Bacteria</taxon>
        <taxon>Bacillati</taxon>
        <taxon>Actinomycetota</taxon>
        <taxon>Actinomycetes</taxon>
        <taxon>Micromonosporales</taxon>
        <taxon>Micromonosporaceae</taxon>
        <taxon>Micromonospora</taxon>
    </lineage>
</organism>
<dbReference type="InterPro" id="IPR025115">
    <property type="entry name" value="DUF4034"/>
</dbReference>
<evidence type="ECO:0000313" key="2">
    <source>
        <dbReference type="EMBL" id="RZT78792.1"/>
    </source>
</evidence>
<reference evidence="2 3" key="1">
    <citation type="submission" date="2019-02" db="EMBL/GenBank/DDBJ databases">
        <title>Sequencing the genomes of 1000 actinobacteria strains.</title>
        <authorList>
            <person name="Klenk H.-P."/>
        </authorList>
    </citation>
    <scope>NUCLEOTIDE SEQUENCE [LARGE SCALE GENOMIC DNA]</scope>
    <source>
        <strain evidence="2 3">DSM 45888</strain>
    </source>
</reference>
<feature type="domain" description="DUF4034" evidence="1">
    <location>
        <begin position="33"/>
        <end position="148"/>
    </location>
</feature>
<sequence length="320" mass="35953">MWPFVKRPKAPVLDPTYGDPHRKALIRALEKRRWKFARELFTMAADPDEMAFLMEAAGQVDGVQDWIAEWIDAEPDSTLPVLVAGCHAVHWAWEARGGKRAKYTTDAQFQGFHERLRYAEALLEKVLAQEPDNVTARAWLVTSSRGLGVGAVEARERFEAVTRLHPGHVVAHEQRLQYLCAKWSGSHEEMFDFARDAVATAGPNSLLHELVPVAHFERWEATDPDEGNAYFDSDEIRAELLTAAENSIFHPDYIPAGPGWAPRLAIFALTFELAEEFDAAARAFALLDGMVTEWPWSVLGDPVEKFTISRDWVATNRGAS</sequence>
<keyword evidence="3" id="KW-1185">Reference proteome</keyword>
<dbReference type="AlphaFoldDB" id="A0A4Q7UC88"/>
<dbReference type="Proteomes" id="UP000293781">
    <property type="component" value="Unassembled WGS sequence"/>
</dbReference>
<protein>
    <submittedName>
        <fullName evidence="2">Uncharacterized protein DUF4034</fullName>
    </submittedName>
</protein>
<name>A0A4Q7UC88_9ACTN</name>
<dbReference type="Pfam" id="PF13226">
    <property type="entry name" value="DUF4034"/>
    <property type="match status" value="1"/>
</dbReference>
<proteinExistence type="predicted"/>
<accession>A0A4Q7UC88</accession>
<dbReference type="Gene3D" id="1.25.40.10">
    <property type="entry name" value="Tetratricopeptide repeat domain"/>
    <property type="match status" value="1"/>
</dbReference>
<comment type="caution">
    <text evidence="2">The sequence shown here is derived from an EMBL/GenBank/DDBJ whole genome shotgun (WGS) entry which is preliminary data.</text>
</comment>
<dbReference type="OrthoDB" id="7171245at2"/>
<dbReference type="InterPro" id="IPR011990">
    <property type="entry name" value="TPR-like_helical_dom_sf"/>
</dbReference>
<evidence type="ECO:0000259" key="1">
    <source>
        <dbReference type="Pfam" id="PF13226"/>
    </source>
</evidence>
<evidence type="ECO:0000313" key="3">
    <source>
        <dbReference type="Proteomes" id="UP000293781"/>
    </source>
</evidence>